<evidence type="ECO:0000256" key="2">
    <source>
        <dbReference type="ARBA" id="ARBA00023015"/>
    </source>
</evidence>
<dbReference type="SUPFAM" id="SSF46785">
    <property type="entry name" value="Winged helix' DNA-binding domain"/>
    <property type="match status" value="1"/>
</dbReference>
<dbReference type="InterPro" id="IPR036390">
    <property type="entry name" value="WH_DNA-bd_sf"/>
</dbReference>
<sequence length="142" mass="15458">MKDHQLRALLRVAECGSIRAAARVMNLSQSALTRALRELEADVGAQLLARSYRGIEFTPAGTALLKHARLALSILDKAVEEVRLLRGGVDSHVAIAVTPMAGALVLPRVLREYACLRPDTEVRLTEGLLTQVLPDLIEGRLD</sequence>
<organism evidence="6 7">
    <name type="scientific">Thauera phenolivorans</name>
    <dbReference type="NCBI Taxonomy" id="1792543"/>
    <lineage>
        <taxon>Bacteria</taxon>
        <taxon>Pseudomonadati</taxon>
        <taxon>Pseudomonadota</taxon>
        <taxon>Betaproteobacteria</taxon>
        <taxon>Rhodocyclales</taxon>
        <taxon>Zoogloeaceae</taxon>
        <taxon>Thauera</taxon>
    </lineage>
</organism>
<reference evidence="6 7" key="1">
    <citation type="journal article" date="2020" name="Biotechnol. Biofuels">
        <title>New insights from the biogas microbiome by comprehensive genome-resolved metagenomics of nearly 1600 species originating from multiple anaerobic digesters.</title>
        <authorList>
            <person name="Campanaro S."/>
            <person name="Treu L."/>
            <person name="Rodriguez-R L.M."/>
            <person name="Kovalovszki A."/>
            <person name="Ziels R.M."/>
            <person name="Maus I."/>
            <person name="Zhu X."/>
            <person name="Kougias P.G."/>
            <person name="Basile A."/>
            <person name="Luo G."/>
            <person name="Schluter A."/>
            <person name="Konstantinidis K.T."/>
            <person name="Angelidaki I."/>
        </authorList>
    </citation>
    <scope>NUCLEOTIDE SEQUENCE [LARGE SCALE GENOMIC DNA]</scope>
    <source>
        <strain evidence="6">AS06rmzACSIP_256</strain>
    </source>
</reference>
<evidence type="ECO:0000313" key="7">
    <source>
        <dbReference type="Proteomes" id="UP000536534"/>
    </source>
</evidence>
<gene>
    <name evidence="6" type="ORF">GX576_16380</name>
</gene>
<feature type="domain" description="HTH lysR-type" evidence="5">
    <location>
        <begin position="1"/>
        <end position="58"/>
    </location>
</feature>
<dbReference type="PRINTS" id="PR00039">
    <property type="entry name" value="HTHLYSR"/>
</dbReference>
<evidence type="ECO:0000256" key="3">
    <source>
        <dbReference type="ARBA" id="ARBA00023125"/>
    </source>
</evidence>
<dbReference type="Pfam" id="PF00126">
    <property type="entry name" value="HTH_1"/>
    <property type="match status" value="1"/>
</dbReference>
<keyword evidence="3" id="KW-0238">DNA-binding</keyword>
<dbReference type="PROSITE" id="PS50931">
    <property type="entry name" value="HTH_LYSR"/>
    <property type="match status" value="1"/>
</dbReference>
<evidence type="ECO:0000256" key="4">
    <source>
        <dbReference type="ARBA" id="ARBA00023163"/>
    </source>
</evidence>
<dbReference type="GO" id="GO:0003677">
    <property type="term" value="F:DNA binding"/>
    <property type="evidence" value="ECO:0007669"/>
    <property type="project" value="UniProtKB-KW"/>
</dbReference>
<proteinExistence type="inferred from homology"/>
<feature type="non-terminal residue" evidence="6">
    <location>
        <position position="142"/>
    </location>
</feature>
<keyword evidence="2" id="KW-0805">Transcription regulation</keyword>
<dbReference type="EMBL" id="JAAYYV010000481">
    <property type="protein sequence ID" value="NLF55943.1"/>
    <property type="molecule type" value="Genomic_DNA"/>
</dbReference>
<dbReference type="AlphaFoldDB" id="A0A7X7LZ35"/>
<dbReference type="PANTHER" id="PTHR30419:SF30">
    <property type="entry name" value="LYSR FAMILY TRANSCRIPTIONAL REGULATOR"/>
    <property type="match status" value="1"/>
</dbReference>
<dbReference type="GO" id="GO:0003700">
    <property type="term" value="F:DNA-binding transcription factor activity"/>
    <property type="evidence" value="ECO:0007669"/>
    <property type="project" value="InterPro"/>
</dbReference>
<dbReference type="InterPro" id="IPR000847">
    <property type="entry name" value="LysR_HTH_N"/>
</dbReference>
<evidence type="ECO:0000256" key="1">
    <source>
        <dbReference type="ARBA" id="ARBA00009437"/>
    </source>
</evidence>
<dbReference type="InterPro" id="IPR036388">
    <property type="entry name" value="WH-like_DNA-bd_sf"/>
</dbReference>
<dbReference type="FunFam" id="1.10.10.10:FF:000001">
    <property type="entry name" value="LysR family transcriptional regulator"/>
    <property type="match status" value="1"/>
</dbReference>
<dbReference type="GO" id="GO:0005829">
    <property type="term" value="C:cytosol"/>
    <property type="evidence" value="ECO:0007669"/>
    <property type="project" value="TreeGrafter"/>
</dbReference>
<protein>
    <submittedName>
        <fullName evidence="6">LysR family transcriptional regulator</fullName>
    </submittedName>
</protein>
<dbReference type="InterPro" id="IPR050950">
    <property type="entry name" value="HTH-type_LysR_regulators"/>
</dbReference>
<keyword evidence="4" id="KW-0804">Transcription</keyword>
<evidence type="ECO:0000313" key="6">
    <source>
        <dbReference type="EMBL" id="NLF55943.1"/>
    </source>
</evidence>
<accession>A0A7X7LZ35</accession>
<dbReference type="Gene3D" id="1.10.10.10">
    <property type="entry name" value="Winged helix-like DNA-binding domain superfamily/Winged helix DNA-binding domain"/>
    <property type="match status" value="1"/>
</dbReference>
<comment type="caution">
    <text evidence="6">The sequence shown here is derived from an EMBL/GenBank/DDBJ whole genome shotgun (WGS) entry which is preliminary data.</text>
</comment>
<dbReference type="PANTHER" id="PTHR30419">
    <property type="entry name" value="HTH-TYPE TRANSCRIPTIONAL REGULATOR YBHD"/>
    <property type="match status" value="1"/>
</dbReference>
<dbReference type="Proteomes" id="UP000536534">
    <property type="component" value="Unassembled WGS sequence"/>
</dbReference>
<comment type="similarity">
    <text evidence="1">Belongs to the LysR transcriptional regulatory family.</text>
</comment>
<evidence type="ECO:0000259" key="5">
    <source>
        <dbReference type="PROSITE" id="PS50931"/>
    </source>
</evidence>
<dbReference type="Gene3D" id="3.40.190.10">
    <property type="entry name" value="Periplasmic binding protein-like II"/>
    <property type="match status" value="1"/>
</dbReference>
<name>A0A7X7LZ35_9RHOO</name>